<gene>
    <name evidence="2" type="ORF">L873DRAFT_777241</name>
</gene>
<accession>A0A3N4JTH6</accession>
<protein>
    <submittedName>
        <fullName evidence="2">Uncharacterized protein</fullName>
    </submittedName>
</protein>
<organism evidence="2 3">
    <name type="scientific">Choiromyces venosus 120613-1</name>
    <dbReference type="NCBI Taxonomy" id="1336337"/>
    <lineage>
        <taxon>Eukaryota</taxon>
        <taxon>Fungi</taxon>
        <taxon>Dikarya</taxon>
        <taxon>Ascomycota</taxon>
        <taxon>Pezizomycotina</taxon>
        <taxon>Pezizomycetes</taxon>
        <taxon>Pezizales</taxon>
        <taxon>Tuberaceae</taxon>
        <taxon>Choiromyces</taxon>
    </lineage>
</organism>
<evidence type="ECO:0000313" key="2">
    <source>
        <dbReference type="EMBL" id="RPB00558.1"/>
    </source>
</evidence>
<name>A0A3N4JTH6_9PEZI</name>
<dbReference type="EMBL" id="ML120379">
    <property type="protein sequence ID" value="RPB00558.1"/>
    <property type="molecule type" value="Genomic_DNA"/>
</dbReference>
<feature type="region of interest" description="Disordered" evidence="1">
    <location>
        <begin position="112"/>
        <end position="132"/>
    </location>
</feature>
<evidence type="ECO:0000256" key="1">
    <source>
        <dbReference type="SAM" id="MobiDB-lite"/>
    </source>
</evidence>
<dbReference type="AlphaFoldDB" id="A0A3N4JTH6"/>
<sequence length="153" mass="17113">MGYSPSTSAIPCFYYITPHPVSPRGNEPPTLIYLLPPHTTHAKYSITPTSHPVPPLKPSQAKTSTLINHPPIPVQSTLHRTLCFISIRWREHTRHAWNIAQAYAKARIADSMSPPVSRGKGEDGRISTGEGTACHTGRNEHRWNPVLFFCFFC</sequence>
<reference evidence="2 3" key="1">
    <citation type="journal article" date="2018" name="Nat. Ecol. Evol.">
        <title>Pezizomycetes genomes reveal the molecular basis of ectomycorrhizal truffle lifestyle.</title>
        <authorList>
            <person name="Murat C."/>
            <person name="Payen T."/>
            <person name="Noel B."/>
            <person name="Kuo A."/>
            <person name="Morin E."/>
            <person name="Chen J."/>
            <person name="Kohler A."/>
            <person name="Krizsan K."/>
            <person name="Balestrini R."/>
            <person name="Da Silva C."/>
            <person name="Montanini B."/>
            <person name="Hainaut M."/>
            <person name="Levati E."/>
            <person name="Barry K.W."/>
            <person name="Belfiori B."/>
            <person name="Cichocki N."/>
            <person name="Clum A."/>
            <person name="Dockter R.B."/>
            <person name="Fauchery L."/>
            <person name="Guy J."/>
            <person name="Iotti M."/>
            <person name="Le Tacon F."/>
            <person name="Lindquist E.A."/>
            <person name="Lipzen A."/>
            <person name="Malagnac F."/>
            <person name="Mello A."/>
            <person name="Molinier V."/>
            <person name="Miyauchi S."/>
            <person name="Poulain J."/>
            <person name="Riccioni C."/>
            <person name="Rubini A."/>
            <person name="Sitrit Y."/>
            <person name="Splivallo R."/>
            <person name="Traeger S."/>
            <person name="Wang M."/>
            <person name="Zifcakova L."/>
            <person name="Wipf D."/>
            <person name="Zambonelli A."/>
            <person name="Paolocci F."/>
            <person name="Nowrousian M."/>
            <person name="Ottonello S."/>
            <person name="Baldrian P."/>
            <person name="Spatafora J.W."/>
            <person name="Henrissat B."/>
            <person name="Nagy L.G."/>
            <person name="Aury J.M."/>
            <person name="Wincker P."/>
            <person name="Grigoriev I.V."/>
            <person name="Bonfante P."/>
            <person name="Martin F.M."/>
        </authorList>
    </citation>
    <scope>NUCLEOTIDE SEQUENCE [LARGE SCALE GENOMIC DNA]</scope>
    <source>
        <strain evidence="2 3">120613-1</strain>
    </source>
</reference>
<dbReference type="Proteomes" id="UP000276215">
    <property type="component" value="Unassembled WGS sequence"/>
</dbReference>
<proteinExistence type="predicted"/>
<keyword evidence="3" id="KW-1185">Reference proteome</keyword>
<evidence type="ECO:0000313" key="3">
    <source>
        <dbReference type="Proteomes" id="UP000276215"/>
    </source>
</evidence>